<evidence type="ECO:0000313" key="1">
    <source>
        <dbReference type="EMBL" id="NQV66061.1"/>
    </source>
</evidence>
<feature type="non-terminal residue" evidence="1">
    <location>
        <position position="1"/>
    </location>
</feature>
<reference evidence="1" key="1">
    <citation type="submission" date="2020-05" db="EMBL/GenBank/DDBJ databases">
        <title>Sulfur intermediates as new biogeochemical hubs in an aquatic model microbial ecosystem.</title>
        <authorList>
            <person name="Vigneron A."/>
        </authorList>
    </citation>
    <scope>NUCLEOTIDE SEQUENCE</scope>
    <source>
        <strain evidence="1">Bin.250</strain>
    </source>
</reference>
<dbReference type="EMBL" id="JABMOJ010000450">
    <property type="protein sequence ID" value="NQV66061.1"/>
    <property type="molecule type" value="Genomic_DNA"/>
</dbReference>
<evidence type="ECO:0000313" key="2">
    <source>
        <dbReference type="Proteomes" id="UP000754644"/>
    </source>
</evidence>
<dbReference type="Proteomes" id="UP000754644">
    <property type="component" value="Unassembled WGS sequence"/>
</dbReference>
<dbReference type="AlphaFoldDB" id="A0A973AAS5"/>
<comment type="caution">
    <text evidence="1">The sequence shown here is derived from an EMBL/GenBank/DDBJ whole genome shotgun (WGS) entry which is preliminary data.</text>
</comment>
<name>A0A973AAS5_9GAMM</name>
<proteinExistence type="predicted"/>
<gene>
    <name evidence="1" type="ORF">HQ497_11930</name>
</gene>
<protein>
    <submittedName>
        <fullName evidence="1">Uncharacterized protein</fullName>
    </submittedName>
</protein>
<sequence>ANLWPALPGEDRREIERCAQQALNEQLALAAQGFGLDLASQKVPDDYRLWRRILGLYPLTRLFVLPPLRAEQAQFRDQLQRVSPPSSTRWYLLPELEQRLNPAKISSLLQVARSSNPLGLPVLDAAVLQTLTAHYAPGWAIDTRSASDQPGRVTWQTPVRINVDQQQPAMYTLASYTQFQNEMLLQLNYFIWFSQRPKSGKLDLYGGELDGLIWRVTLRANGEVLAYDSIHQCGCFHQFFPVDKRLKTKPNTAFQEPLLVHNKAIPDGLRERVIVQLTHSTHSVVGVHGQSFRVAQTDSDSRPASSNESSVPLVLHDYNEVRSLSVDGRRQSLFADNGLIPVSRRLERWLLWPMGIESAGAMRQWGHHATAFVGRRHFDDANLLESLFYYE</sequence>
<accession>A0A973AAS5</accession>
<organism evidence="1 2">
    <name type="scientific">SAR86 cluster bacterium</name>
    <dbReference type="NCBI Taxonomy" id="2030880"/>
    <lineage>
        <taxon>Bacteria</taxon>
        <taxon>Pseudomonadati</taxon>
        <taxon>Pseudomonadota</taxon>
        <taxon>Gammaproteobacteria</taxon>
        <taxon>SAR86 cluster</taxon>
    </lineage>
</organism>